<evidence type="ECO:0000259" key="5">
    <source>
        <dbReference type="PROSITE" id="PS51078"/>
    </source>
</evidence>
<evidence type="ECO:0000256" key="2">
    <source>
        <dbReference type="ARBA" id="ARBA00023125"/>
    </source>
</evidence>
<dbReference type="PANTHER" id="PTHR30136:SF35">
    <property type="entry name" value="HTH-TYPE TRANSCRIPTIONAL REGULATOR RV1719"/>
    <property type="match status" value="1"/>
</dbReference>
<reference evidence="6 7" key="1">
    <citation type="journal article" date="2016" name="Int. J. Syst. Evol. Microbiol.">
        <title>Labrenzia salina sp. nov., isolated from the rhizosphere of the halophyte Arthrocnemum macrostachyum.</title>
        <authorList>
            <person name="Camacho M."/>
            <person name="Redondo-Gomez S."/>
            <person name="Rodriguez-Llorente I."/>
            <person name="Rohde M."/>
            <person name="Sproer C."/>
            <person name="Schumann P."/>
            <person name="Klenk H.P."/>
            <person name="Montero-Calasanz M.D.C."/>
        </authorList>
    </citation>
    <scope>NUCLEOTIDE SEQUENCE [LARGE SCALE GENOMIC DNA]</scope>
    <source>
        <strain evidence="6 7">DSM 29163</strain>
    </source>
</reference>
<dbReference type="EMBL" id="JAPEVI010000003">
    <property type="protein sequence ID" value="MCX2724037.1"/>
    <property type="molecule type" value="Genomic_DNA"/>
</dbReference>
<dbReference type="InterPro" id="IPR036388">
    <property type="entry name" value="WH-like_DNA-bd_sf"/>
</dbReference>
<accession>A0ABT3R4F6</accession>
<dbReference type="InterPro" id="IPR036390">
    <property type="entry name" value="WH_DNA-bd_sf"/>
</dbReference>
<dbReference type="InterPro" id="IPR029016">
    <property type="entry name" value="GAF-like_dom_sf"/>
</dbReference>
<evidence type="ECO:0000256" key="1">
    <source>
        <dbReference type="ARBA" id="ARBA00023015"/>
    </source>
</evidence>
<dbReference type="InterPro" id="IPR050707">
    <property type="entry name" value="HTH_MetabolicPath_Reg"/>
</dbReference>
<evidence type="ECO:0000259" key="4">
    <source>
        <dbReference type="PROSITE" id="PS51077"/>
    </source>
</evidence>
<protein>
    <submittedName>
        <fullName evidence="6">IclR family transcriptional regulator</fullName>
    </submittedName>
</protein>
<dbReference type="Pfam" id="PF09339">
    <property type="entry name" value="HTH_IclR"/>
    <property type="match status" value="1"/>
</dbReference>
<dbReference type="PROSITE" id="PS51077">
    <property type="entry name" value="HTH_ICLR"/>
    <property type="match status" value="1"/>
</dbReference>
<sequence>MKAKQNTLYVGSLAKGLKLLRAFDDQHTELSLAELSALVGLDKSATQRLANTLHLEGMLDKDPVTRRYRPSHAWLELAFAYYWSDPLVGHALPKLIELSQQLGETVNLAELSDDHIIYVNRLPCKRTQFAATVIGRRIPALMTTSGRAMIATFPEAERQAALETWPLKSFTPYTVTDRAELGRAVDQAARDGYAFAADQMIIGELAIAAPIVGPDGRSFAAVQCSVSSHRYDEKRVLKEILPVLRDTANSISPSLRLPAGREFP</sequence>
<organism evidence="6 7">
    <name type="scientific">Roseibium salinum</name>
    <dbReference type="NCBI Taxonomy" id="1604349"/>
    <lineage>
        <taxon>Bacteria</taxon>
        <taxon>Pseudomonadati</taxon>
        <taxon>Pseudomonadota</taxon>
        <taxon>Alphaproteobacteria</taxon>
        <taxon>Hyphomicrobiales</taxon>
        <taxon>Stappiaceae</taxon>
        <taxon>Roseibium</taxon>
    </lineage>
</organism>
<dbReference type="PANTHER" id="PTHR30136">
    <property type="entry name" value="HELIX-TURN-HELIX TRANSCRIPTIONAL REGULATOR, ICLR FAMILY"/>
    <property type="match status" value="1"/>
</dbReference>
<dbReference type="InterPro" id="IPR014757">
    <property type="entry name" value="Tscrpt_reg_IclR_C"/>
</dbReference>
<keyword evidence="2" id="KW-0238">DNA-binding</keyword>
<gene>
    <name evidence="6" type="ORF">ON753_16915</name>
</gene>
<dbReference type="PROSITE" id="PS51078">
    <property type="entry name" value="ICLR_ED"/>
    <property type="match status" value="1"/>
</dbReference>
<dbReference type="InterPro" id="IPR005471">
    <property type="entry name" value="Tscrpt_reg_IclR_N"/>
</dbReference>
<dbReference type="SUPFAM" id="SSF46785">
    <property type="entry name" value="Winged helix' DNA-binding domain"/>
    <property type="match status" value="1"/>
</dbReference>
<evidence type="ECO:0000256" key="3">
    <source>
        <dbReference type="ARBA" id="ARBA00023163"/>
    </source>
</evidence>
<dbReference type="Gene3D" id="1.10.10.10">
    <property type="entry name" value="Winged helix-like DNA-binding domain superfamily/Winged helix DNA-binding domain"/>
    <property type="match status" value="1"/>
</dbReference>
<keyword evidence="1" id="KW-0805">Transcription regulation</keyword>
<evidence type="ECO:0000313" key="7">
    <source>
        <dbReference type="Proteomes" id="UP001300261"/>
    </source>
</evidence>
<feature type="domain" description="HTH iclR-type" evidence="4">
    <location>
        <begin position="10"/>
        <end position="72"/>
    </location>
</feature>
<feature type="domain" description="IclR-ED" evidence="5">
    <location>
        <begin position="73"/>
        <end position="257"/>
    </location>
</feature>
<evidence type="ECO:0000313" key="6">
    <source>
        <dbReference type="EMBL" id="MCX2724037.1"/>
    </source>
</evidence>
<dbReference type="SUPFAM" id="SSF55781">
    <property type="entry name" value="GAF domain-like"/>
    <property type="match status" value="1"/>
</dbReference>
<dbReference type="SMART" id="SM00346">
    <property type="entry name" value="HTH_ICLR"/>
    <property type="match status" value="1"/>
</dbReference>
<keyword evidence="3" id="KW-0804">Transcription</keyword>
<name>A0ABT3R4F6_9HYPH</name>
<dbReference type="Proteomes" id="UP001300261">
    <property type="component" value="Unassembled WGS sequence"/>
</dbReference>
<dbReference type="Pfam" id="PF01614">
    <property type="entry name" value="IclR_C"/>
    <property type="match status" value="1"/>
</dbReference>
<dbReference type="Gene3D" id="3.30.450.40">
    <property type="match status" value="1"/>
</dbReference>
<dbReference type="RefSeq" id="WP_265963784.1">
    <property type="nucleotide sequence ID" value="NZ_JAPEVI010000003.1"/>
</dbReference>
<proteinExistence type="predicted"/>
<comment type="caution">
    <text evidence="6">The sequence shown here is derived from an EMBL/GenBank/DDBJ whole genome shotgun (WGS) entry which is preliminary data.</text>
</comment>
<keyword evidence="7" id="KW-1185">Reference proteome</keyword>